<dbReference type="InterPro" id="IPR013096">
    <property type="entry name" value="Cupin_2"/>
</dbReference>
<feature type="domain" description="Cupin type-2" evidence="3">
    <location>
        <begin position="115"/>
        <end position="182"/>
    </location>
</feature>
<dbReference type="InterPro" id="IPR009078">
    <property type="entry name" value="Ferritin-like_SF"/>
</dbReference>
<evidence type="ECO:0000259" key="3">
    <source>
        <dbReference type="Pfam" id="PF07883"/>
    </source>
</evidence>
<gene>
    <name evidence="4" type="ORF">SDC9_157843</name>
</gene>
<dbReference type="Pfam" id="PF05067">
    <property type="entry name" value="Mn_catalase"/>
    <property type="match status" value="1"/>
</dbReference>
<dbReference type="GO" id="GO:0003677">
    <property type="term" value="F:DNA binding"/>
    <property type="evidence" value="ECO:0007669"/>
    <property type="project" value="UniProtKB-KW"/>
</dbReference>
<proteinExistence type="inferred from homology"/>
<dbReference type="InterPro" id="IPR011051">
    <property type="entry name" value="RmlC_Cupin_sf"/>
</dbReference>
<dbReference type="Pfam" id="PF07883">
    <property type="entry name" value="Cupin_2"/>
    <property type="match status" value="1"/>
</dbReference>
<accession>A0A645F866</accession>
<dbReference type="InterPro" id="IPR050807">
    <property type="entry name" value="TransReg_Diox_bact_type"/>
</dbReference>
<dbReference type="SUPFAM" id="SSF51182">
    <property type="entry name" value="RmlC-like cupins"/>
    <property type="match status" value="1"/>
</dbReference>
<dbReference type="Gene3D" id="1.20.1260.10">
    <property type="match status" value="1"/>
</dbReference>
<dbReference type="PANTHER" id="PTHR46797">
    <property type="entry name" value="HTH-TYPE TRANSCRIPTIONAL REGULATOR"/>
    <property type="match status" value="1"/>
</dbReference>
<dbReference type="Gene3D" id="2.60.120.10">
    <property type="entry name" value="Jelly Rolls"/>
    <property type="match status" value="1"/>
</dbReference>
<keyword evidence="2" id="KW-0238">DNA-binding</keyword>
<protein>
    <recommendedName>
        <fullName evidence="3">Cupin type-2 domain-containing protein</fullName>
    </recommendedName>
</protein>
<dbReference type="GO" id="GO:0005829">
    <property type="term" value="C:cytosol"/>
    <property type="evidence" value="ECO:0007669"/>
    <property type="project" value="TreeGrafter"/>
</dbReference>
<dbReference type="SUPFAM" id="SSF47240">
    <property type="entry name" value="Ferritin-like"/>
    <property type="match status" value="1"/>
</dbReference>
<evidence type="ECO:0000256" key="1">
    <source>
        <dbReference type="ARBA" id="ARBA00007644"/>
    </source>
</evidence>
<dbReference type="EMBL" id="VSSQ01056703">
    <property type="protein sequence ID" value="MPN10548.1"/>
    <property type="molecule type" value="Genomic_DNA"/>
</dbReference>
<comment type="similarity">
    <text evidence="1">Belongs to the manganese catalase family.</text>
</comment>
<sequence>MWSYDKVLEFPVKIKNPNPAYAKIIISQYGGPDGELAASLRYLSQRFSMVTPEAIATLNDIVEALGTTLAEFFKEEKKEKLVFHKKDFFVDERGHYTIHWIVPNTQKNEMEPILLELPQGGESFQMDPHSGEEFGYVLEGSITLECGDESFIVHKGETFYLLGKTSHLLRNDKKTTAKVLWISTPPLF</sequence>
<organism evidence="4">
    <name type="scientific">bioreactor metagenome</name>
    <dbReference type="NCBI Taxonomy" id="1076179"/>
    <lineage>
        <taxon>unclassified sequences</taxon>
        <taxon>metagenomes</taxon>
        <taxon>ecological metagenomes</taxon>
    </lineage>
</organism>
<dbReference type="InterPro" id="IPR007760">
    <property type="entry name" value="Mn_catalase"/>
</dbReference>
<reference evidence="4" key="1">
    <citation type="submission" date="2019-08" db="EMBL/GenBank/DDBJ databases">
        <authorList>
            <person name="Kucharzyk K."/>
            <person name="Murdoch R.W."/>
            <person name="Higgins S."/>
            <person name="Loffler F."/>
        </authorList>
    </citation>
    <scope>NUCLEOTIDE SEQUENCE</scope>
</reference>
<evidence type="ECO:0000256" key="2">
    <source>
        <dbReference type="ARBA" id="ARBA00023125"/>
    </source>
</evidence>
<comment type="caution">
    <text evidence="4">The sequence shown here is derived from an EMBL/GenBank/DDBJ whole genome shotgun (WGS) entry which is preliminary data.</text>
</comment>
<dbReference type="PANTHER" id="PTHR46797:SF2">
    <property type="entry name" value="TRANSCRIPTIONAL REGULATOR"/>
    <property type="match status" value="1"/>
</dbReference>
<dbReference type="AlphaFoldDB" id="A0A645F866"/>
<evidence type="ECO:0000313" key="4">
    <source>
        <dbReference type="EMBL" id="MPN10548.1"/>
    </source>
</evidence>
<dbReference type="GO" id="GO:0003700">
    <property type="term" value="F:DNA-binding transcription factor activity"/>
    <property type="evidence" value="ECO:0007669"/>
    <property type="project" value="TreeGrafter"/>
</dbReference>
<dbReference type="InterPro" id="IPR012347">
    <property type="entry name" value="Ferritin-like"/>
</dbReference>
<dbReference type="CDD" id="cd02209">
    <property type="entry name" value="cupin_XRE_C"/>
    <property type="match status" value="1"/>
</dbReference>
<dbReference type="InterPro" id="IPR014710">
    <property type="entry name" value="RmlC-like_jellyroll"/>
</dbReference>
<name>A0A645F866_9ZZZZ</name>